<evidence type="ECO:0000259" key="4">
    <source>
        <dbReference type="Pfam" id="PF04389"/>
    </source>
</evidence>
<keyword evidence="3" id="KW-0732">Signal</keyword>
<dbReference type="OrthoDB" id="9773494at2"/>
<dbReference type="GO" id="GO:0016603">
    <property type="term" value="F:glutaminyl-peptide cyclotransferase activity"/>
    <property type="evidence" value="ECO:0007669"/>
    <property type="project" value="TreeGrafter"/>
</dbReference>
<dbReference type="Pfam" id="PF04389">
    <property type="entry name" value="Peptidase_M28"/>
    <property type="match status" value="1"/>
</dbReference>
<accession>A0A1G9ULE1</accession>
<evidence type="ECO:0000313" key="6">
    <source>
        <dbReference type="Proteomes" id="UP000198901"/>
    </source>
</evidence>
<dbReference type="RefSeq" id="WP_093205997.1">
    <property type="nucleotide sequence ID" value="NZ_FNGS01000007.1"/>
</dbReference>
<protein>
    <submittedName>
        <fullName evidence="5">Peptidase family M28</fullName>
    </submittedName>
</protein>
<dbReference type="Proteomes" id="UP000198901">
    <property type="component" value="Unassembled WGS sequence"/>
</dbReference>
<dbReference type="GO" id="GO:0008270">
    <property type="term" value="F:zinc ion binding"/>
    <property type="evidence" value="ECO:0007669"/>
    <property type="project" value="TreeGrafter"/>
</dbReference>
<dbReference type="AlphaFoldDB" id="A0A1G9ULE1"/>
<dbReference type="STRING" id="563176.SAMN04488090_3866"/>
<evidence type="ECO:0000313" key="5">
    <source>
        <dbReference type="EMBL" id="SDM60736.1"/>
    </source>
</evidence>
<feature type="signal peptide" evidence="3">
    <location>
        <begin position="1"/>
        <end position="20"/>
    </location>
</feature>
<name>A0A1G9ULE1_9BACT</name>
<gene>
    <name evidence="5" type="ORF">SAMN04488090_3866</name>
</gene>
<dbReference type="Gene3D" id="3.40.630.10">
    <property type="entry name" value="Zn peptidases"/>
    <property type="match status" value="1"/>
</dbReference>
<organism evidence="5 6">
    <name type="scientific">Siphonobacter aquaeclarae</name>
    <dbReference type="NCBI Taxonomy" id="563176"/>
    <lineage>
        <taxon>Bacteria</taxon>
        <taxon>Pseudomonadati</taxon>
        <taxon>Bacteroidota</taxon>
        <taxon>Cytophagia</taxon>
        <taxon>Cytophagales</taxon>
        <taxon>Cytophagaceae</taxon>
        <taxon>Siphonobacter</taxon>
    </lineage>
</organism>
<evidence type="ECO:0000256" key="2">
    <source>
        <dbReference type="ARBA" id="ARBA00023315"/>
    </source>
</evidence>
<dbReference type="PROSITE" id="PS51257">
    <property type="entry name" value="PROKAR_LIPOPROTEIN"/>
    <property type="match status" value="1"/>
</dbReference>
<proteinExistence type="predicted"/>
<keyword evidence="2" id="KW-0012">Acyltransferase</keyword>
<dbReference type="InterPro" id="IPR040234">
    <property type="entry name" value="QC/QCL"/>
</dbReference>
<dbReference type="SUPFAM" id="SSF53187">
    <property type="entry name" value="Zn-dependent exopeptidases"/>
    <property type="match status" value="1"/>
</dbReference>
<sequence length="337" mass="36970">MKLFPSLALLLVLGAASLQSCKENSKKTESTDGGSATQEVLVNAPVFNADSAYAFIQKQVDFGPRIPNSKAHQACGDWLVAKLKGYGFTVTEQKFTETAYDGTKLNARNIIGSFNPDAAKRILLTAHWDTRPFADKDTDPKYKDKPFDGANDGGSGVGVLLEIARNLHAKPLGNVGIDIIFFDIEDWGEKEGVERSGNRENWALGSQYWAKNLHKPGYSAYYGILLDLVGAKGAQFPQEANSLQYAQSIVQNIWNTASKLGYDPYFLPVPGGGLTDDHVAVNEVAKIPMVDIVEMKVNSPKTFGEYHHTHADNMEVIDRNVLKAVGQTVTQVLYQEQ</sequence>
<dbReference type="EMBL" id="FNGS01000007">
    <property type="protein sequence ID" value="SDM60736.1"/>
    <property type="molecule type" value="Genomic_DNA"/>
</dbReference>
<dbReference type="InterPro" id="IPR007484">
    <property type="entry name" value="Peptidase_M28"/>
</dbReference>
<dbReference type="PANTHER" id="PTHR12283">
    <property type="entry name" value="GLUTAMINYL-PEPTIDE CYCLOTRANSFERASE"/>
    <property type="match status" value="1"/>
</dbReference>
<dbReference type="PANTHER" id="PTHR12283:SF6">
    <property type="entry name" value="GLUTAMINYL-PEPTIDE CYCLOTRANSFERASE-RELATED"/>
    <property type="match status" value="1"/>
</dbReference>
<reference evidence="5 6" key="1">
    <citation type="submission" date="2016-10" db="EMBL/GenBank/DDBJ databases">
        <authorList>
            <person name="de Groot N.N."/>
        </authorList>
    </citation>
    <scope>NUCLEOTIDE SEQUENCE [LARGE SCALE GENOMIC DNA]</scope>
    <source>
        <strain evidence="5 6">DSM 21668</strain>
    </source>
</reference>
<feature type="chain" id="PRO_5011467077" evidence="3">
    <location>
        <begin position="21"/>
        <end position="337"/>
    </location>
</feature>
<evidence type="ECO:0000256" key="3">
    <source>
        <dbReference type="SAM" id="SignalP"/>
    </source>
</evidence>
<keyword evidence="1" id="KW-0808">Transferase</keyword>
<evidence type="ECO:0000256" key="1">
    <source>
        <dbReference type="ARBA" id="ARBA00022679"/>
    </source>
</evidence>
<feature type="domain" description="Peptidase M28" evidence="4">
    <location>
        <begin position="109"/>
        <end position="332"/>
    </location>
</feature>
<keyword evidence="6" id="KW-1185">Reference proteome</keyword>